<gene>
    <name evidence="3" type="ORF">N868_02940</name>
</gene>
<dbReference type="EMBL" id="AXCY01000105">
    <property type="protein sequence ID" value="KGM09315.1"/>
    <property type="molecule type" value="Genomic_DNA"/>
</dbReference>
<feature type="signal peptide" evidence="2">
    <location>
        <begin position="1"/>
        <end position="29"/>
    </location>
</feature>
<feature type="chain" id="PRO_5001967394" description="DUF5666 domain-containing protein" evidence="2">
    <location>
        <begin position="30"/>
        <end position="264"/>
    </location>
</feature>
<dbReference type="OrthoDB" id="467381at2"/>
<reference evidence="3 4" key="2">
    <citation type="journal article" date="2015" name="Stand. Genomic Sci.">
        <title>Draft genome sequence of Cellulomonas carbonis T26(T) and comparative analysis of six Cellulomonas genomes.</title>
        <authorList>
            <person name="Zhuang W."/>
            <person name="Zhang S."/>
            <person name="Xia X."/>
            <person name="Wang G."/>
        </authorList>
    </citation>
    <scope>NUCLEOTIDE SEQUENCE [LARGE SCALE GENOMIC DNA]</scope>
    <source>
        <strain evidence="3 4">T26</strain>
    </source>
</reference>
<dbReference type="SUPFAM" id="SSF50249">
    <property type="entry name" value="Nucleic acid-binding proteins"/>
    <property type="match status" value="1"/>
</dbReference>
<name>A0A0A0BN39_9CELL</name>
<reference evidence="3 4" key="1">
    <citation type="submission" date="2013-08" db="EMBL/GenBank/DDBJ databases">
        <title>Genome sequencing of Cellulomonas carbonis T26.</title>
        <authorList>
            <person name="Chen F."/>
            <person name="Li Y."/>
            <person name="Wang G."/>
        </authorList>
    </citation>
    <scope>NUCLEOTIDE SEQUENCE [LARGE SCALE GENOMIC DNA]</scope>
    <source>
        <strain evidence="3 4">T26</strain>
    </source>
</reference>
<evidence type="ECO:0000313" key="3">
    <source>
        <dbReference type="EMBL" id="KGM09315.1"/>
    </source>
</evidence>
<organism evidence="3 4">
    <name type="scientific">Cellulomonas carbonis T26</name>
    <dbReference type="NCBI Taxonomy" id="947969"/>
    <lineage>
        <taxon>Bacteria</taxon>
        <taxon>Bacillati</taxon>
        <taxon>Actinomycetota</taxon>
        <taxon>Actinomycetes</taxon>
        <taxon>Micrococcales</taxon>
        <taxon>Cellulomonadaceae</taxon>
        <taxon>Cellulomonas</taxon>
    </lineage>
</organism>
<feature type="compositionally biased region" description="Acidic residues" evidence="1">
    <location>
        <begin position="35"/>
        <end position="61"/>
    </location>
</feature>
<dbReference type="AlphaFoldDB" id="A0A0A0BN39"/>
<sequence length="264" mass="27252">MTTRRTKALAAPIALAAAVALTGCSDDSAGPEEGTTVEDVAEADPDEDNEGAGEADAGDDLIGESVTVSGEVTEVVADGAFWLGAGGGLFEEGAPVVSASGDFADDDVEVGEDLVDSDTIVQVQGTVEEFVLEDFEEANGVDLDDDAYEELEGEAVIVADRVARLAGEDVTISGEVHEVLSTVAFRLVGAGWTVVVIDAEQAAVEPGDTVEITGTVRQMDAAELGDDYGLDLDDALYEEYEGELVLVADTVEPTGEDPATDEDS</sequence>
<dbReference type="RefSeq" id="WP_043608925.1">
    <property type="nucleotide sequence ID" value="NZ_AXCY01000105.1"/>
</dbReference>
<keyword evidence="2" id="KW-0732">Signal</keyword>
<protein>
    <recommendedName>
        <fullName evidence="5">DUF5666 domain-containing protein</fullName>
    </recommendedName>
</protein>
<dbReference type="InterPro" id="IPR012340">
    <property type="entry name" value="NA-bd_OB-fold"/>
</dbReference>
<evidence type="ECO:0000256" key="1">
    <source>
        <dbReference type="SAM" id="MobiDB-lite"/>
    </source>
</evidence>
<proteinExistence type="predicted"/>
<dbReference type="Proteomes" id="UP000029839">
    <property type="component" value="Unassembled WGS sequence"/>
</dbReference>
<evidence type="ECO:0000256" key="2">
    <source>
        <dbReference type="SAM" id="SignalP"/>
    </source>
</evidence>
<accession>A0A0A0BN39</accession>
<dbReference type="PROSITE" id="PS51257">
    <property type="entry name" value="PROKAR_LIPOPROTEIN"/>
    <property type="match status" value="1"/>
</dbReference>
<keyword evidence="4" id="KW-1185">Reference proteome</keyword>
<comment type="caution">
    <text evidence="3">The sequence shown here is derived from an EMBL/GenBank/DDBJ whole genome shotgun (WGS) entry which is preliminary data.</text>
</comment>
<evidence type="ECO:0008006" key="5">
    <source>
        <dbReference type="Google" id="ProtNLM"/>
    </source>
</evidence>
<feature type="region of interest" description="Disordered" evidence="1">
    <location>
        <begin position="24"/>
        <end position="61"/>
    </location>
</feature>
<evidence type="ECO:0000313" key="4">
    <source>
        <dbReference type="Proteomes" id="UP000029839"/>
    </source>
</evidence>